<gene>
    <name evidence="1" type="ORF">KXQ929_LOCUS52536</name>
</gene>
<comment type="caution">
    <text evidence="1">The sequence shown here is derived from an EMBL/GenBank/DDBJ whole genome shotgun (WGS) entry which is preliminary data.</text>
</comment>
<accession>A0A820QU95</accession>
<name>A0A820QU95_9BILA</name>
<sequence length="41" mass="4533">LFYHQNLTCTIIGFQAKFGKLRTCGETVASSSNGNGMIMHR</sequence>
<reference evidence="1" key="1">
    <citation type="submission" date="2021-02" db="EMBL/GenBank/DDBJ databases">
        <authorList>
            <person name="Nowell W R."/>
        </authorList>
    </citation>
    <scope>NUCLEOTIDE SEQUENCE</scope>
</reference>
<proteinExistence type="predicted"/>
<protein>
    <submittedName>
        <fullName evidence="1">Uncharacterized protein</fullName>
    </submittedName>
</protein>
<organism evidence="1 2">
    <name type="scientific">Adineta steineri</name>
    <dbReference type="NCBI Taxonomy" id="433720"/>
    <lineage>
        <taxon>Eukaryota</taxon>
        <taxon>Metazoa</taxon>
        <taxon>Spiralia</taxon>
        <taxon>Gnathifera</taxon>
        <taxon>Rotifera</taxon>
        <taxon>Eurotatoria</taxon>
        <taxon>Bdelloidea</taxon>
        <taxon>Adinetida</taxon>
        <taxon>Adinetidae</taxon>
        <taxon>Adineta</taxon>
    </lineage>
</organism>
<dbReference type="EMBL" id="CAJOBB010027994">
    <property type="protein sequence ID" value="CAF4426790.1"/>
    <property type="molecule type" value="Genomic_DNA"/>
</dbReference>
<dbReference type="AlphaFoldDB" id="A0A820QU95"/>
<evidence type="ECO:0000313" key="2">
    <source>
        <dbReference type="Proteomes" id="UP000663868"/>
    </source>
</evidence>
<evidence type="ECO:0000313" key="1">
    <source>
        <dbReference type="EMBL" id="CAF4426790.1"/>
    </source>
</evidence>
<dbReference type="Proteomes" id="UP000663868">
    <property type="component" value="Unassembled WGS sequence"/>
</dbReference>
<feature type="non-terminal residue" evidence="1">
    <location>
        <position position="1"/>
    </location>
</feature>